<evidence type="ECO:0000313" key="2">
    <source>
        <dbReference type="EMBL" id="CCE29276.1"/>
    </source>
</evidence>
<dbReference type="EMBL" id="CAGA01000013">
    <property type="protein sequence ID" value="CCE29276.1"/>
    <property type="molecule type" value="Genomic_DNA"/>
</dbReference>
<feature type="compositionally biased region" description="Polar residues" evidence="1">
    <location>
        <begin position="105"/>
        <end position="115"/>
    </location>
</feature>
<accession>M1W0D8</accession>
<dbReference type="OrthoDB" id="10468520at2759"/>
<comment type="caution">
    <text evidence="2">The sequence shown here is derived from an EMBL/GenBank/DDBJ whole genome shotgun (WGS) entry which is preliminary data.</text>
</comment>
<protein>
    <submittedName>
        <fullName evidence="2">Uncharacterized protein</fullName>
    </submittedName>
</protein>
<proteinExistence type="predicted"/>
<feature type="region of interest" description="Disordered" evidence="1">
    <location>
        <begin position="68"/>
        <end position="151"/>
    </location>
</feature>
<evidence type="ECO:0000256" key="1">
    <source>
        <dbReference type="SAM" id="MobiDB-lite"/>
    </source>
</evidence>
<feature type="region of interest" description="Disordered" evidence="1">
    <location>
        <begin position="31"/>
        <end position="53"/>
    </location>
</feature>
<evidence type="ECO:0000313" key="3">
    <source>
        <dbReference type="Proteomes" id="UP000016801"/>
    </source>
</evidence>
<name>M1W0D8_CLAP2</name>
<dbReference type="Proteomes" id="UP000016801">
    <property type="component" value="Unassembled WGS sequence"/>
</dbReference>
<sequence>MHSQVRRRNAPSPTYNRLKQKLKYAVETLGRASSRRVCRRQAQATQTDKTGHSIKSAFLTCDDGHLQYHRYGARPGDSSSQAAARNERERIQRHHRSVRRASDAQPPSLTPTTSEIYARDHRMPASPMLQQSGGPDLDDVFAPTSAQPQID</sequence>
<dbReference type="HOGENOM" id="CLU_145526_0_0_1"/>
<dbReference type="VEuPathDB" id="FungiDB:CPUR_02969"/>
<dbReference type="AlphaFoldDB" id="M1W0D8"/>
<keyword evidence="3" id="KW-1185">Reference proteome</keyword>
<organism evidence="2 3">
    <name type="scientific">Claviceps purpurea (strain 20.1)</name>
    <name type="common">Ergot fungus</name>
    <name type="synonym">Sphacelia segetum</name>
    <dbReference type="NCBI Taxonomy" id="1111077"/>
    <lineage>
        <taxon>Eukaryota</taxon>
        <taxon>Fungi</taxon>
        <taxon>Dikarya</taxon>
        <taxon>Ascomycota</taxon>
        <taxon>Pezizomycotina</taxon>
        <taxon>Sordariomycetes</taxon>
        <taxon>Hypocreomycetidae</taxon>
        <taxon>Hypocreales</taxon>
        <taxon>Clavicipitaceae</taxon>
        <taxon>Claviceps</taxon>
    </lineage>
</organism>
<gene>
    <name evidence="2" type="ORF">CPUR_02969</name>
</gene>
<reference evidence="2 3" key="1">
    <citation type="journal article" date="2013" name="PLoS Genet.">
        <title>Plant-symbiotic fungi as chemical engineers: Multi-genome analysis of the Clavicipitaceae reveals dynamics of alkaloid loci.</title>
        <authorList>
            <person name="Schardl C.L."/>
            <person name="Young C.A."/>
            <person name="Hesse U."/>
            <person name="Amyotte S.G."/>
            <person name="Andreeva K."/>
            <person name="Calie P.J."/>
            <person name="Fleetwood D.J."/>
            <person name="Haws D.C."/>
            <person name="Moore N."/>
            <person name="Oeser B."/>
            <person name="Panaccione D.G."/>
            <person name="Schweri K.K."/>
            <person name="Voisey C.R."/>
            <person name="Farman M.L."/>
            <person name="Jaromczyk J.W."/>
            <person name="Roe B.A."/>
            <person name="O'Sullivan D.M."/>
            <person name="Scott B."/>
            <person name="Tudzynski P."/>
            <person name="An Z."/>
            <person name="Arnaoudova E.G."/>
            <person name="Bullock C.T."/>
            <person name="Charlton N.D."/>
            <person name="Chen L."/>
            <person name="Cox M."/>
            <person name="Dinkins R.D."/>
            <person name="Florea S."/>
            <person name="Glenn A.E."/>
            <person name="Gordon A."/>
            <person name="Gueldener U."/>
            <person name="Harris D.R."/>
            <person name="Hollin W."/>
            <person name="Jaromczyk J."/>
            <person name="Johnson R.D."/>
            <person name="Khan A.K."/>
            <person name="Leistner E."/>
            <person name="Leuchtmann A."/>
            <person name="Li C."/>
            <person name="Liu J."/>
            <person name="Liu J."/>
            <person name="Liu M."/>
            <person name="Mace W."/>
            <person name="Machado C."/>
            <person name="Nagabhyru P."/>
            <person name="Pan J."/>
            <person name="Schmid J."/>
            <person name="Sugawara K."/>
            <person name="Steiner U."/>
            <person name="Takach J.E."/>
            <person name="Tanaka E."/>
            <person name="Webb J.S."/>
            <person name="Wilson E.V."/>
            <person name="Wiseman J.L."/>
            <person name="Yoshida R."/>
            <person name="Zeng Z."/>
        </authorList>
    </citation>
    <scope>NUCLEOTIDE SEQUENCE [LARGE SCALE GENOMIC DNA]</scope>
    <source>
        <strain evidence="2 3">20.1</strain>
    </source>
</reference>